<evidence type="ECO:0000313" key="4">
    <source>
        <dbReference type="Proteomes" id="UP000799750"/>
    </source>
</evidence>
<evidence type="ECO:0000313" key="3">
    <source>
        <dbReference type="EMBL" id="KAF2490912.1"/>
    </source>
</evidence>
<dbReference type="EMBL" id="MU004196">
    <property type="protein sequence ID" value="KAF2490912.1"/>
    <property type="molecule type" value="Genomic_DNA"/>
</dbReference>
<proteinExistence type="predicted"/>
<feature type="transmembrane region" description="Helical" evidence="1">
    <location>
        <begin position="147"/>
        <end position="169"/>
    </location>
</feature>
<keyword evidence="1" id="KW-1133">Transmembrane helix</keyword>
<feature type="signal peptide" evidence="2">
    <location>
        <begin position="1"/>
        <end position="18"/>
    </location>
</feature>
<name>A0A6A6QF60_9PEZI</name>
<dbReference type="OrthoDB" id="2507140at2759"/>
<accession>A0A6A6QF60</accession>
<evidence type="ECO:0008006" key="5">
    <source>
        <dbReference type="Google" id="ProtNLM"/>
    </source>
</evidence>
<keyword evidence="2" id="KW-0732">Signal</keyword>
<dbReference type="AlphaFoldDB" id="A0A6A6QF60"/>
<organism evidence="3 4">
    <name type="scientific">Lophium mytilinum</name>
    <dbReference type="NCBI Taxonomy" id="390894"/>
    <lineage>
        <taxon>Eukaryota</taxon>
        <taxon>Fungi</taxon>
        <taxon>Dikarya</taxon>
        <taxon>Ascomycota</taxon>
        <taxon>Pezizomycotina</taxon>
        <taxon>Dothideomycetes</taxon>
        <taxon>Pleosporomycetidae</taxon>
        <taxon>Mytilinidiales</taxon>
        <taxon>Mytilinidiaceae</taxon>
        <taxon>Lophium</taxon>
    </lineage>
</organism>
<sequence>MRFFATLAFFATAGLVAAQTQSSAVMPKPTTGTCDAQNIVDACVSGIQPQITACGGNDWICLCQQYTNLLTCYNNCPNDPKGATVQTQVTSYCQAAAPYISASLSAAATMPHWSSSATASATANSATTGTASKATGTAAAASASSTGVAGVVVAPVGGVLAVVLGLVGLL</sequence>
<keyword evidence="1" id="KW-0472">Membrane</keyword>
<feature type="chain" id="PRO_5025660512" description="GPI anchored serine-threonine rich protein" evidence="2">
    <location>
        <begin position="19"/>
        <end position="170"/>
    </location>
</feature>
<evidence type="ECO:0000256" key="2">
    <source>
        <dbReference type="SAM" id="SignalP"/>
    </source>
</evidence>
<keyword evidence="4" id="KW-1185">Reference proteome</keyword>
<protein>
    <recommendedName>
        <fullName evidence="5">GPI anchored serine-threonine rich protein</fullName>
    </recommendedName>
</protein>
<dbReference type="Proteomes" id="UP000799750">
    <property type="component" value="Unassembled WGS sequence"/>
</dbReference>
<gene>
    <name evidence="3" type="ORF">BU16DRAFT_530501</name>
</gene>
<evidence type="ECO:0000256" key="1">
    <source>
        <dbReference type="SAM" id="Phobius"/>
    </source>
</evidence>
<keyword evidence="1" id="KW-0812">Transmembrane</keyword>
<reference evidence="3" key="1">
    <citation type="journal article" date="2020" name="Stud. Mycol.">
        <title>101 Dothideomycetes genomes: a test case for predicting lifestyles and emergence of pathogens.</title>
        <authorList>
            <person name="Haridas S."/>
            <person name="Albert R."/>
            <person name="Binder M."/>
            <person name="Bloem J."/>
            <person name="Labutti K."/>
            <person name="Salamov A."/>
            <person name="Andreopoulos B."/>
            <person name="Baker S."/>
            <person name="Barry K."/>
            <person name="Bills G."/>
            <person name="Bluhm B."/>
            <person name="Cannon C."/>
            <person name="Castanera R."/>
            <person name="Culley D."/>
            <person name="Daum C."/>
            <person name="Ezra D."/>
            <person name="Gonzalez J."/>
            <person name="Henrissat B."/>
            <person name="Kuo A."/>
            <person name="Liang C."/>
            <person name="Lipzen A."/>
            <person name="Lutzoni F."/>
            <person name="Magnuson J."/>
            <person name="Mondo S."/>
            <person name="Nolan M."/>
            <person name="Ohm R."/>
            <person name="Pangilinan J."/>
            <person name="Park H.-J."/>
            <person name="Ramirez L."/>
            <person name="Alfaro M."/>
            <person name="Sun H."/>
            <person name="Tritt A."/>
            <person name="Yoshinaga Y."/>
            <person name="Zwiers L.-H."/>
            <person name="Turgeon B."/>
            <person name="Goodwin S."/>
            <person name="Spatafora J."/>
            <person name="Crous P."/>
            <person name="Grigoriev I."/>
        </authorList>
    </citation>
    <scope>NUCLEOTIDE SEQUENCE</scope>
    <source>
        <strain evidence="3">CBS 269.34</strain>
    </source>
</reference>